<feature type="transmembrane region" description="Helical" evidence="1">
    <location>
        <begin position="302"/>
        <end position="322"/>
    </location>
</feature>
<reference evidence="2" key="1">
    <citation type="submission" date="2022-07" db="EMBL/GenBank/DDBJ databases">
        <title>Evaluation of T. orientalis genome assembly methods using nanopore sequencing and analysis of variation between genomes.</title>
        <authorList>
            <person name="Yam J."/>
            <person name="Micallef M.L."/>
            <person name="Liu M."/>
            <person name="Djordjevic S.P."/>
            <person name="Bogema D.R."/>
            <person name="Jenkins C."/>
        </authorList>
    </citation>
    <scope>NUCLEOTIDE SEQUENCE</scope>
    <source>
        <strain evidence="2">Fish Creek</strain>
    </source>
</reference>
<dbReference type="EMBL" id="CP056067">
    <property type="protein sequence ID" value="UKJ89897.2"/>
    <property type="molecule type" value="Genomic_DNA"/>
</dbReference>
<feature type="transmembrane region" description="Helical" evidence="1">
    <location>
        <begin position="446"/>
        <end position="463"/>
    </location>
</feature>
<feature type="transmembrane region" description="Helical" evidence="1">
    <location>
        <begin position="596"/>
        <end position="614"/>
    </location>
</feature>
<feature type="transmembrane region" description="Helical" evidence="1">
    <location>
        <begin position="368"/>
        <end position="393"/>
    </location>
</feature>
<organism evidence="2 3">
    <name type="scientific">Theileria orientalis</name>
    <dbReference type="NCBI Taxonomy" id="68886"/>
    <lineage>
        <taxon>Eukaryota</taxon>
        <taxon>Sar</taxon>
        <taxon>Alveolata</taxon>
        <taxon>Apicomplexa</taxon>
        <taxon>Aconoidasida</taxon>
        <taxon>Piroplasmida</taxon>
        <taxon>Theileriidae</taxon>
        <taxon>Theileria</taxon>
    </lineage>
</organism>
<keyword evidence="1" id="KW-1133">Transmembrane helix</keyword>
<keyword evidence="1" id="KW-0812">Transmembrane</keyword>
<name>A0A976QT88_THEOR</name>
<feature type="transmembrane region" description="Helical" evidence="1">
    <location>
        <begin position="843"/>
        <end position="863"/>
    </location>
</feature>
<feature type="transmembrane region" description="Helical" evidence="1">
    <location>
        <begin position="261"/>
        <end position="282"/>
    </location>
</feature>
<proteinExistence type="predicted"/>
<evidence type="ECO:0000256" key="1">
    <source>
        <dbReference type="SAM" id="Phobius"/>
    </source>
</evidence>
<feature type="transmembrane region" description="Helical" evidence="1">
    <location>
        <begin position="475"/>
        <end position="502"/>
    </location>
</feature>
<feature type="transmembrane region" description="Helical" evidence="1">
    <location>
        <begin position="1004"/>
        <end position="1025"/>
    </location>
</feature>
<evidence type="ECO:0000313" key="3">
    <source>
        <dbReference type="Proteomes" id="UP000244803"/>
    </source>
</evidence>
<evidence type="ECO:0000313" key="2">
    <source>
        <dbReference type="EMBL" id="UKJ89897.2"/>
    </source>
</evidence>
<accession>A0A976QT88</accession>
<feature type="transmembrane region" description="Helical" evidence="1">
    <location>
        <begin position="898"/>
        <end position="919"/>
    </location>
</feature>
<dbReference type="Proteomes" id="UP000244803">
    <property type="component" value="Chromosome 4"/>
</dbReference>
<dbReference type="OrthoDB" id="372022at2759"/>
<feature type="transmembrane region" description="Helical" evidence="1">
    <location>
        <begin position="413"/>
        <end position="434"/>
    </location>
</feature>
<protein>
    <submittedName>
        <fullName evidence="2">Uncharacterized protein</fullName>
    </submittedName>
</protein>
<feature type="transmembrane region" description="Helical" evidence="1">
    <location>
        <begin position="940"/>
        <end position="963"/>
    </location>
</feature>
<gene>
    <name evidence="2" type="ORF">MACJ_003151</name>
</gene>
<sequence>MVNKSIDHAINEIYSPNKDGFLHIIDKINTNPDELMSSSKSDSLLSDSSIKIMNVSLEHKNKIINIDQIKTRSDIALWLQFGLIPNLFNGLNTFNSWVTNTLLLSFNGIGKIYKYEVPNDVLSKSCTLLHSKPSENSNAEIGVGGNINYSYNYDASTSSNFQIVHGETIDEILSLMMQGTSYLNGDPYFPLNAIISNDKTNQVSVDFITNNRLSNVFSSVNIKFNINDTTNKVNGVDVADSTISTKVIVSSYRINTTMFPLILDLILIALYIAFAIYTIVVFKKYPKSFFGLDYFFDSLFKISVFFSLVFFNAIAIFSNYSLPRVSKSNCDKAFCISNIVFGYYDVEFDHDKLINLSFSKLKLSISTAVVVFGLLCLFVMLSVISSLVSTWLVLNKNKHLSQSYKRYYYHMKIPLMSLTIGTGFSIILFALFNSSVAHMFKSSSQSVLYNFLALFNLILGISNEATLKFIDNYSIIYSIVFIIMLLVSFNLVVILVTSLLMFDDNDMSLNFTKRAVSWKYDNFRLIKFIHRLSNFYNKIKDFMTSALFMSKRVHKQNVRQKINSEPINKTVEDNETEDSTLFDIKKSKVNFSFVQFFRFITYLLLSGCIFAFLYNEYNCSKVTTVISNTIDEQICRTSQLFNFEILYYNRKYSELLNANDKSTINQTANLSIESTLPNSKIATFNDLYYWLNIGSVRSLFKRIDTSGRSELPQTDTSIIAINSRYYLHPNNMPVLFSMYFYLTPPKYLVSNMKKTVFHDRYYQLMEIDESKHGFENLFNNMINTIPDTVNKLMIDIIVVDSKSENKIYNANIKFYMEKSGMMSHEVNVNNVYSLFLPPKNRNIIYYSTLGCTCAFLLILILVLIKDIDNFRKGFFMYYPKSNALHMILMYNLNDIRRIFYIHSSIGFLLAGIIVIGVIFKNSTVRHYLYVGVSVLYQMKYFYANVIFYFLLLIFTYLFFFYFISKDYFKDFIKGNKFFKRCLRLVLYDHQFFGEFKEKSLTELLLYPLCLAFKIWLTNVIFYHLWSAWPKSDYSKHGTHSTEADLFADTDELEEKFKHSDLEITSITQKQLDALSTEIKSKAAIESKNLFNKFIEYNRWFKSTGKHKSKFIFSLHGKLGDEIDDLIEATNKLEFKVGIVAKQNELLQKKSYNELEEHISMLEESLSDKREELNAVFSTYNKKNIDK</sequence>
<keyword evidence="1" id="KW-0472">Membrane</keyword>
<dbReference type="AlphaFoldDB" id="A0A976QT88"/>